<reference evidence="2 3" key="1">
    <citation type="submission" date="2019-06" db="EMBL/GenBank/DDBJ databases">
        <authorList>
            <person name="Broberg M."/>
        </authorList>
    </citation>
    <scope>NUCLEOTIDE SEQUENCE [LARGE SCALE GENOMIC DNA]</scope>
</reference>
<organism evidence="2 3">
    <name type="scientific">Bionectria ochroleuca</name>
    <name type="common">Gliocladium roseum</name>
    <dbReference type="NCBI Taxonomy" id="29856"/>
    <lineage>
        <taxon>Eukaryota</taxon>
        <taxon>Fungi</taxon>
        <taxon>Dikarya</taxon>
        <taxon>Ascomycota</taxon>
        <taxon>Pezizomycotina</taxon>
        <taxon>Sordariomycetes</taxon>
        <taxon>Hypocreomycetidae</taxon>
        <taxon>Hypocreales</taxon>
        <taxon>Bionectriaceae</taxon>
        <taxon>Clonostachys</taxon>
    </lineage>
</organism>
<dbReference type="EMBL" id="CABFNS010000936">
    <property type="protein sequence ID" value="VUC37139.1"/>
    <property type="molecule type" value="Genomic_DNA"/>
</dbReference>
<name>A0ABY6V083_BIOOC</name>
<gene>
    <name evidence="2" type="ORF">CLO192961_LOCUS462906</name>
</gene>
<evidence type="ECO:0000313" key="3">
    <source>
        <dbReference type="Proteomes" id="UP000766486"/>
    </source>
</evidence>
<evidence type="ECO:0000256" key="1">
    <source>
        <dbReference type="SAM" id="SignalP"/>
    </source>
</evidence>
<feature type="signal peptide" evidence="1">
    <location>
        <begin position="1"/>
        <end position="23"/>
    </location>
</feature>
<feature type="chain" id="PRO_5046211500" evidence="1">
    <location>
        <begin position="24"/>
        <end position="178"/>
    </location>
</feature>
<sequence length="178" mass="20271">MVFLRKFTLYTAVLLFRVSFSDGAGLVLPRNDTEDQLLYPGTGSRVTPDDLNAFPVIFDKELGEIFSEHIAYQYQDLDVTGVNISSQGLAARHADSRPRMDDWRLRWSIFVATALVKSMTRIEHSIWTKRSENDLRDGHLTNLRLANRVNDYCAQSGDYVKALNWVQQKGLADPSCWA</sequence>
<protein>
    <submittedName>
        <fullName evidence="2">Uncharacterized protein</fullName>
    </submittedName>
</protein>
<accession>A0ABY6V083</accession>
<comment type="caution">
    <text evidence="2">The sequence shown here is derived from an EMBL/GenBank/DDBJ whole genome shotgun (WGS) entry which is preliminary data.</text>
</comment>
<dbReference type="Proteomes" id="UP000766486">
    <property type="component" value="Unassembled WGS sequence"/>
</dbReference>
<evidence type="ECO:0000313" key="2">
    <source>
        <dbReference type="EMBL" id="VUC37139.1"/>
    </source>
</evidence>
<keyword evidence="3" id="KW-1185">Reference proteome</keyword>
<keyword evidence="1" id="KW-0732">Signal</keyword>
<proteinExistence type="predicted"/>